<dbReference type="EMBL" id="CANHGI010000002">
    <property type="protein sequence ID" value="CAI5440567.1"/>
    <property type="molecule type" value="Genomic_DNA"/>
</dbReference>
<gene>
    <name evidence="3" type="ORF">CAMP_LOCUS3204</name>
</gene>
<feature type="chain" id="PRO_5040342366" evidence="2">
    <location>
        <begin position="20"/>
        <end position="185"/>
    </location>
</feature>
<feature type="compositionally biased region" description="Low complexity" evidence="1">
    <location>
        <begin position="128"/>
        <end position="141"/>
    </location>
</feature>
<dbReference type="Proteomes" id="UP001152747">
    <property type="component" value="Unassembled WGS sequence"/>
</dbReference>
<evidence type="ECO:0000256" key="2">
    <source>
        <dbReference type="SAM" id="SignalP"/>
    </source>
</evidence>
<name>A0A9P1I6R3_9PELO</name>
<organism evidence="3 4">
    <name type="scientific">Caenorhabditis angaria</name>
    <dbReference type="NCBI Taxonomy" id="860376"/>
    <lineage>
        <taxon>Eukaryota</taxon>
        <taxon>Metazoa</taxon>
        <taxon>Ecdysozoa</taxon>
        <taxon>Nematoda</taxon>
        <taxon>Chromadorea</taxon>
        <taxon>Rhabditida</taxon>
        <taxon>Rhabditina</taxon>
        <taxon>Rhabditomorpha</taxon>
        <taxon>Rhabditoidea</taxon>
        <taxon>Rhabditidae</taxon>
        <taxon>Peloderinae</taxon>
        <taxon>Caenorhabditis</taxon>
    </lineage>
</organism>
<proteinExistence type="predicted"/>
<keyword evidence="4" id="KW-1185">Reference proteome</keyword>
<feature type="compositionally biased region" description="Acidic residues" evidence="1">
    <location>
        <begin position="150"/>
        <end position="164"/>
    </location>
</feature>
<evidence type="ECO:0000256" key="1">
    <source>
        <dbReference type="SAM" id="MobiDB-lite"/>
    </source>
</evidence>
<feature type="region of interest" description="Disordered" evidence="1">
    <location>
        <begin position="104"/>
        <end position="185"/>
    </location>
</feature>
<comment type="caution">
    <text evidence="3">The sequence shown here is derived from an EMBL/GenBank/DDBJ whole genome shotgun (WGS) entry which is preliminary data.</text>
</comment>
<feature type="signal peptide" evidence="2">
    <location>
        <begin position="1"/>
        <end position="19"/>
    </location>
</feature>
<evidence type="ECO:0000313" key="3">
    <source>
        <dbReference type="EMBL" id="CAI5440567.1"/>
    </source>
</evidence>
<protein>
    <submittedName>
        <fullName evidence="3">Uncharacterized protein</fullName>
    </submittedName>
</protein>
<feature type="compositionally biased region" description="Basic and acidic residues" evidence="1">
    <location>
        <begin position="41"/>
        <end position="55"/>
    </location>
</feature>
<reference evidence="3" key="1">
    <citation type="submission" date="2022-11" db="EMBL/GenBank/DDBJ databases">
        <authorList>
            <person name="Kikuchi T."/>
        </authorList>
    </citation>
    <scope>NUCLEOTIDE SEQUENCE</scope>
    <source>
        <strain evidence="3">PS1010</strain>
    </source>
</reference>
<dbReference type="AlphaFoldDB" id="A0A9P1I6R3"/>
<keyword evidence="2" id="KW-0732">Signal</keyword>
<feature type="region of interest" description="Disordered" evidence="1">
    <location>
        <begin position="33"/>
        <end position="55"/>
    </location>
</feature>
<sequence>MKIGLILLLSILALSLVDGRIFKKKKTIQKESSEISSTEEVAAKGSERKSKMKEKEHGWFASIANAGKKLGKSVKNKITGMTEKFKAARREKKVTKQKKQVAKKFLNVARAPAPPVTEQPVEEEAPEVTEAPTEPESAPETSESEKEDSPEPEAPEEPTEDAPEAPEAPETPEAAEDVPAQEGEE</sequence>
<evidence type="ECO:0000313" key="4">
    <source>
        <dbReference type="Proteomes" id="UP001152747"/>
    </source>
</evidence>
<accession>A0A9P1I6R3</accession>